<dbReference type="AlphaFoldDB" id="A0A1I2LBT9"/>
<proteinExistence type="predicted"/>
<organism evidence="2 3">
    <name type="scientific">Streptomyces mirabilis</name>
    <dbReference type="NCBI Taxonomy" id="68239"/>
    <lineage>
        <taxon>Bacteria</taxon>
        <taxon>Bacillati</taxon>
        <taxon>Actinomycetota</taxon>
        <taxon>Actinomycetes</taxon>
        <taxon>Kitasatosporales</taxon>
        <taxon>Streptomycetaceae</taxon>
        <taxon>Streptomyces</taxon>
    </lineage>
</organism>
<dbReference type="EMBL" id="FONR01000011">
    <property type="protein sequence ID" value="SFF74661.1"/>
    <property type="molecule type" value="Genomic_DNA"/>
</dbReference>
<sequence length="292" mass="31499">MRRIPVTPLSPGRIQCHAVTAVILLPPGGGPAGHVRVLPPGRAAPSLPASPREGRRLHRPALTGRRRLNRCFPHPWCLATARGPARRRVPPRALLRVSSQRATHLSVALPPTASSSAPRPGTAALIRRDQPSAGWGRAHRPQLAPARHLSPPGLPFVDDQLNPLVMRVLAQHAGTGLVVGNAVLGRGRLATRTVPLAPEPARHLLVQRPFLLRRLCGSHRGGSRRRARDAVRRERSPRNPEDAARGRAEGGLGLQRRLLHTSGARLRPVRRAGAPPRRGARLVGEAGPRRTG</sequence>
<dbReference type="Proteomes" id="UP000181942">
    <property type="component" value="Unassembled WGS sequence"/>
</dbReference>
<evidence type="ECO:0000256" key="1">
    <source>
        <dbReference type="SAM" id="MobiDB-lite"/>
    </source>
</evidence>
<feature type="compositionally biased region" description="Low complexity" evidence="1">
    <location>
        <begin position="263"/>
        <end position="284"/>
    </location>
</feature>
<accession>A0A1I2LBT9</accession>
<evidence type="ECO:0000313" key="3">
    <source>
        <dbReference type="Proteomes" id="UP000181942"/>
    </source>
</evidence>
<protein>
    <submittedName>
        <fullName evidence="2">Uncharacterized protein</fullName>
    </submittedName>
</protein>
<name>A0A1I2LBT9_9ACTN</name>
<reference evidence="2 3" key="1">
    <citation type="submission" date="2016-10" db="EMBL/GenBank/DDBJ databases">
        <authorList>
            <person name="de Groot N.N."/>
        </authorList>
    </citation>
    <scope>NUCLEOTIDE SEQUENCE [LARGE SCALE GENOMIC DNA]</scope>
    <source>
        <strain evidence="2 3">OK461</strain>
    </source>
</reference>
<gene>
    <name evidence="2" type="ORF">SAMN02787118_111264</name>
</gene>
<evidence type="ECO:0000313" key="2">
    <source>
        <dbReference type="EMBL" id="SFF74661.1"/>
    </source>
</evidence>
<feature type="region of interest" description="Disordered" evidence="1">
    <location>
        <begin position="219"/>
        <end position="292"/>
    </location>
</feature>
<feature type="compositionally biased region" description="Basic and acidic residues" evidence="1">
    <location>
        <begin position="228"/>
        <end position="248"/>
    </location>
</feature>